<gene>
    <name evidence="2" type="ORF">TTHERM_000826889</name>
</gene>
<organism evidence="2 3">
    <name type="scientific">Tetrahymena thermophila (strain SB210)</name>
    <dbReference type="NCBI Taxonomy" id="312017"/>
    <lineage>
        <taxon>Eukaryota</taxon>
        <taxon>Sar</taxon>
        <taxon>Alveolata</taxon>
        <taxon>Ciliophora</taxon>
        <taxon>Intramacronucleata</taxon>
        <taxon>Oligohymenophorea</taxon>
        <taxon>Hymenostomatida</taxon>
        <taxon>Tetrahymenina</taxon>
        <taxon>Tetrahymenidae</taxon>
        <taxon>Tetrahymena</taxon>
    </lineage>
</organism>
<evidence type="ECO:0000256" key="1">
    <source>
        <dbReference type="SAM" id="Phobius"/>
    </source>
</evidence>
<keyword evidence="1" id="KW-1133">Transmembrane helix</keyword>
<sequence>MNASTLKFPSLILIHSYINYIQYYITLLNILFLIVQTNNFCKQIFLQYRLIGQWFRFQNFYQVCQQKESSSIYFVADSFYLLDKKNQQKIINFSQNVLIYCLAVFFCRIYQHKSTQKLNIILCFNIIIVDLINTTFQISLILLDIYTIYTIYETNQIKYLFLNILQSKNIIKFQFIYLFIYCFIFVNLKNQIFSKIQINLFFYFQVYELMVVIFQDCFQMTLLNVIKDFFNL</sequence>
<keyword evidence="3" id="KW-1185">Reference proteome</keyword>
<evidence type="ECO:0000313" key="2">
    <source>
        <dbReference type="EMBL" id="EWS74217.1"/>
    </source>
</evidence>
<evidence type="ECO:0000313" key="3">
    <source>
        <dbReference type="Proteomes" id="UP000009168"/>
    </source>
</evidence>
<feature type="transmembrane region" description="Helical" evidence="1">
    <location>
        <begin position="122"/>
        <end position="149"/>
    </location>
</feature>
<dbReference type="KEGG" id="tet:TTHERM_000826889"/>
<dbReference type="InParanoid" id="W7XA58"/>
<dbReference type="GeneID" id="24440826"/>
<keyword evidence="1 2" id="KW-0812">Transmembrane</keyword>
<dbReference type="RefSeq" id="XP_012653245.1">
    <property type="nucleotide sequence ID" value="XM_012797791.1"/>
</dbReference>
<protein>
    <submittedName>
        <fullName evidence="2">Transmembrane protein, putative</fullName>
    </submittedName>
</protein>
<feature type="transmembrane region" description="Helical" evidence="1">
    <location>
        <begin position="90"/>
        <end position="110"/>
    </location>
</feature>
<keyword evidence="1" id="KW-0472">Membrane</keyword>
<proteinExistence type="predicted"/>
<dbReference type="Proteomes" id="UP000009168">
    <property type="component" value="Unassembled WGS sequence"/>
</dbReference>
<dbReference type="AlphaFoldDB" id="W7XA58"/>
<reference evidence="3" key="1">
    <citation type="journal article" date="2006" name="PLoS Biol.">
        <title>Macronuclear genome sequence of the ciliate Tetrahymena thermophila, a model eukaryote.</title>
        <authorList>
            <person name="Eisen J.A."/>
            <person name="Coyne R.S."/>
            <person name="Wu M."/>
            <person name="Wu D."/>
            <person name="Thiagarajan M."/>
            <person name="Wortman J.R."/>
            <person name="Badger J.H."/>
            <person name="Ren Q."/>
            <person name="Amedeo P."/>
            <person name="Jones K.M."/>
            <person name="Tallon L.J."/>
            <person name="Delcher A.L."/>
            <person name="Salzberg S.L."/>
            <person name="Silva J.C."/>
            <person name="Haas B.J."/>
            <person name="Majoros W.H."/>
            <person name="Farzad M."/>
            <person name="Carlton J.M."/>
            <person name="Smith R.K. Jr."/>
            <person name="Garg J."/>
            <person name="Pearlman R.E."/>
            <person name="Karrer K.M."/>
            <person name="Sun L."/>
            <person name="Manning G."/>
            <person name="Elde N.C."/>
            <person name="Turkewitz A.P."/>
            <person name="Asai D.J."/>
            <person name="Wilkes D.E."/>
            <person name="Wang Y."/>
            <person name="Cai H."/>
            <person name="Collins K."/>
            <person name="Stewart B.A."/>
            <person name="Lee S.R."/>
            <person name="Wilamowska K."/>
            <person name="Weinberg Z."/>
            <person name="Ruzzo W.L."/>
            <person name="Wloga D."/>
            <person name="Gaertig J."/>
            <person name="Frankel J."/>
            <person name="Tsao C.-C."/>
            <person name="Gorovsky M.A."/>
            <person name="Keeling P.J."/>
            <person name="Waller R.F."/>
            <person name="Patron N.J."/>
            <person name="Cherry J.M."/>
            <person name="Stover N.A."/>
            <person name="Krieger C.J."/>
            <person name="del Toro C."/>
            <person name="Ryder H.F."/>
            <person name="Williamson S.C."/>
            <person name="Barbeau R.A."/>
            <person name="Hamilton E.P."/>
            <person name="Orias E."/>
        </authorList>
    </citation>
    <scope>NUCLEOTIDE SEQUENCE [LARGE SCALE GENOMIC DNA]</scope>
    <source>
        <strain evidence="3">SB210</strain>
    </source>
</reference>
<feature type="transmembrane region" description="Helical" evidence="1">
    <location>
        <begin position="12"/>
        <end position="35"/>
    </location>
</feature>
<feature type="transmembrane region" description="Helical" evidence="1">
    <location>
        <begin position="169"/>
        <end position="188"/>
    </location>
</feature>
<name>W7XA58_TETTS</name>
<dbReference type="EMBL" id="GG662692">
    <property type="protein sequence ID" value="EWS74217.1"/>
    <property type="molecule type" value="Genomic_DNA"/>
</dbReference>
<accession>W7XA58</accession>
<feature type="transmembrane region" description="Helical" evidence="1">
    <location>
        <begin position="200"/>
        <end position="226"/>
    </location>
</feature>